<gene>
    <name evidence="2" type="ORF">LAX5112_03125</name>
</gene>
<feature type="chain" id="PRO_5005809399" description="YpeB-like protein with protease inhibitory function" evidence="1">
    <location>
        <begin position="35"/>
        <end position="141"/>
    </location>
</feature>
<accession>A0A0M7AF62</accession>
<dbReference type="EMBL" id="CXWD01000012">
    <property type="protein sequence ID" value="CTQ72284.1"/>
    <property type="molecule type" value="Genomic_DNA"/>
</dbReference>
<proteinExistence type="predicted"/>
<organism evidence="2 3">
    <name type="scientific">Roseibium alexandrii</name>
    <dbReference type="NCBI Taxonomy" id="388408"/>
    <lineage>
        <taxon>Bacteria</taxon>
        <taxon>Pseudomonadati</taxon>
        <taxon>Pseudomonadota</taxon>
        <taxon>Alphaproteobacteria</taxon>
        <taxon>Hyphomicrobiales</taxon>
        <taxon>Stappiaceae</taxon>
        <taxon>Roseibium</taxon>
    </lineage>
</organism>
<evidence type="ECO:0000256" key="1">
    <source>
        <dbReference type="SAM" id="SignalP"/>
    </source>
</evidence>
<evidence type="ECO:0008006" key="4">
    <source>
        <dbReference type="Google" id="ProtNLM"/>
    </source>
</evidence>
<dbReference type="OrthoDB" id="7678718at2"/>
<dbReference type="AlphaFoldDB" id="A0A0M7AF62"/>
<sequence length="141" mass="15736">MSQSFMKRFSSRVSAPIAGAVLLLAAGAATQANAVPVSGLAAKAPLISDMTITVDHRGGPGRGWDRGHGRHQYELGPRQIRRSLRHRGFHRIKIIDRRGPMYVIKARGWRGSPVRLVVDSRNADIVRSRPLGPRYNRHSRW</sequence>
<keyword evidence="3" id="KW-1185">Reference proteome</keyword>
<protein>
    <recommendedName>
        <fullName evidence="4">YpeB-like protein with protease inhibitory function</fullName>
    </recommendedName>
</protein>
<dbReference type="STRING" id="388408.LAX5112_03125"/>
<dbReference type="Proteomes" id="UP000053235">
    <property type="component" value="Unassembled WGS sequence"/>
</dbReference>
<dbReference type="RefSeq" id="WP_055672598.1">
    <property type="nucleotide sequence ID" value="NZ_CXWD01000012.1"/>
</dbReference>
<name>A0A0M7AF62_9HYPH</name>
<evidence type="ECO:0000313" key="3">
    <source>
        <dbReference type="Proteomes" id="UP000053235"/>
    </source>
</evidence>
<reference evidence="3" key="1">
    <citation type="submission" date="2015-07" db="EMBL/GenBank/DDBJ databases">
        <authorList>
            <person name="Rodrigo-Torres Lidia"/>
            <person name="Arahal R.David."/>
        </authorList>
    </citation>
    <scope>NUCLEOTIDE SEQUENCE [LARGE SCALE GENOMIC DNA]</scope>
    <source>
        <strain evidence="3">CECT 5112</strain>
    </source>
</reference>
<keyword evidence="1" id="KW-0732">Signal</keyword>
<evidence type="ECO:0000313" key="2">
    <source>
        <dbReference type="EMBL" id="CTQ72284.1"/>
    </source>
</evidence>
<feature type="signal peptide" evidence="1">
    <location>
        <begin position="1"/>
        <end position="34"/>
    </location>
</feature>